<dbReference type="SUPFAM" id="SSF52743">
    <property type="entry name" value="Subtilisin-like"/>
    <property type="match status" value="1"/>
</dbReference>
<keyword evidence="2 5" id="KW-0645">Protease</keyword>
<comment type="similarity">
    <text evidence="1 5">Belongs to the peptidase S8 family.</text>
</comment>
<reference evidence="7 8" key="1">
    <citation type="submission" date="2014-03" db="EMBL/GenBank/DDBJ databases">
        <title>Bradyrhizobium valentinum sp. nov., isolated from effective nodules of Lupinus mariae-josephae, a lupine endemic of basic-lime soils in Eastern Spain.</title>
        <authorList>
            <person name="Duran D."/>
            <person name="Rey L."/>
            <person name="Navarro A."/>
            <person name="Busquets A."/>
            <person name="Imperial J."/>
            <person name="Ruiz-Argueso T."/>
        </authorList>
    </citation>
    <scope>NUCLEOTIDE SEQUENCE [LARGE SCALE GENOMIC DNA]</scope>
    <source>
        <strain evidence="7 8">Ro19</strain>
    </source>
</reference>
<dbReference type="PRINTS" id="PR00723">
    <property type="entry name" value="SUBTILISIN"/>
</dbReference>
<dbReference type="AlphaFoldDB" id="A0A0R3NIR2"/>
<feature type="domain" description="Peptidase S8/S53" evidence="6">
    <location>
        <begin position="270"/>
        <end position="635"/>
    </location>
</feature>
<evidence type="ECO:0000256" key="1">
    <source>
        <dbReference type="ARBA" id="ARBA00011073"/>
    </source>
</evidence>
<dbReference type="PROSITE" id="PS51892">
    <property type="entry name" value="SUBTILASE"/>
    <property type="match status" value="1"/>
</dbReference>
<comment type="caution">
    <text evidence="7">The sequence shown here is derived from an EMBL/GenBank/DDBJ whole genome shotgun (WGS) entry which is preliminary data.</text>
</comment>
<dbReference type="CDD" id="cd07487">
    <property type="entry name" value="Peptidases_S8_1"/>
    <property type="match status" value="1"/>
</dbReference>
<accession>A0A0R3NIR2</accession>
<evidence type="ECO:0000256" key="2">
    <source>
        <dbReference type="ARBA" id="ARBA00022670"/>
    </source>
</evidence>
<dbReference type="EMBL" id="LLYA01000002">
    <property type="protein sequence ID" value="KRR29968.1"/>
    <property type="molecule type" value="Genomic_DNA"/>
</dbReference>
<gene>
    <name evidence="7" type="ORF">CQ13_14270</name>
</gene>
<proteinExistence type="inferred from homology"/>
<evidence type="ECO:0000259" key="6">
    <source>
        <dbReference type="Pfam" id="PF00082"/>
    </source>
</evidence>
<evidence type="ECO:0000256" key="5">
    <source>
        <dbReference type="PROSITE-ProRule" id="PRU01240"/>
    </source>
</evidence>
<keyword evidence="8" id="KW-1185">Reference proteome</keyword>
<dbReference type="InterPro" id="IPR023828">
    <property type="entry name" value="Peptidase_S8_Ser-AS"/>
</dbReference>
<feature type="active site" description="Charge relay system" evidence="5">
    <location>
        <position position="273"/>
    </location>
</feature>
<dbReference type="PANTHER" id="PTHR43806:SF11">
    <property type="entry name" value="CEREVISIN-RELATED"/>
    <property type="match status" value="1"/>
</dbReference>
<name>A0A0R3NIR2_9BRAD</name>
<feature type="active site" description="Charge relay system" evidence="5">
    <location>
        <position position="591"/>
    </location>
</feature>
<keyword evidence="4 5" id="KW-0720">Serine protease</keyword>
<organism evidence="7 8">
    <name type="scientific">Bradyrhizobium retamae</name>
    <dbReference type="NCBI Taxonomy" id="1300035"/>
    <lineage>
        <taxon>Bacteria</taxon>
        <taxon>Pseudomonadati</taxon>
        <taxon>Pseudomonadota</taxon>
        <taxon>Alphaproteobacteria</taxon>
        <taxon>Hyphomicrobiales</taxon>
        <taxon>Nitrobacteraceae</taxon>
        <taxon>Bradyrhizobium</taxon>
    </lineage>
</organism>
<protein>
    <recommendedName>
        <fullName evidence="6">Peptidase S8/S53 domain-containing protein</fullName>
    </recommendedName>
</protein>
<evidence type="ECO:0000256" key="4">
    <source>
        <dbReference type="ARBA" id="ARBA00022825"/>
    </source>
</evidence>
<feature type="active site" description="Charge relay system" evidence="5">
    <location>
        <position position="389"/>
    </location>
</feature>
<dbReference type="Pfam" id="PF00082">
    <property type="entry name" value="Peptidase_S8"/>
    <property type="match status" value="1"/>
</dbReference>
<dbReference type="InterPro" id="IPR036852">
    <property type="entry name" value="Peptidase_S8/S53_dom_sf"/>
</dbReference>
<dbReference type="GO" id="GO:0006508">
    <property type="term" value="P:proteolysis"/>
    <property type="evidence" value="ECO:0007669"/>
    <property type="project" value="UniProtKB-KW"/>
</dbReference>
<dbReference type="GO" id="GO:0004252">
    <property type="term" value="F:serine-type endopeptidase activity"/>
    <property type="evidence" value="ECO:0007669"/>
    <property type="project" value="UniProtKB-UniRule"/>
</dbReference>
<dbReference type="InterPro" id="IPR015500">
    <property type="entry name" value="Peptidase_S8_subtilisin-rel"/>
</dbReference>
<dbReference type="Gene3D" id="3.40.50.200">
    <property type="entry name" value="Peptidase S8/S53 domain"/>
    <property type="match status" value="1"/>
</dbReference>
<keyword evidence="3 5" id="KW-0378">Hydrolase</keyword>
<evidence type="ECO:0000313" key="7">
    <source>
        <dbReference type="EMBL" id="KRR29968.1"/>
    </source>
</evidence>
<dbReference type="OrthoDB" id="9816306at2"/>
<dbReference type="InterPro" id="IPR022398">
    <property type="entry name" value="Peptidase_S8_His-AS"/>
</dbReference>
<dbReference type="RefSeq" id="WP_057841496.1">
    <property type="nucleotide sequence ID" value="NZ_LLYA01000002.1"/>
</dbReference>
<dbReference type="PROSITE" id="PS00137">
    <property type="entry name" value="SUBTILASE_HIS"/>
    <property type="match status" value="1"/>
</dbReference>
<dbReference type="InterPro" id="IPR050131">
    <property type="entry name" value="Peptidase_S8_subtilisin-like"/>
</dbReference>
<dbReference type="Proteomes" id="UP000052023">
    <property type="component" value="Unassembled WGS sequence"/>
</dbReference>
<evidence type="ECO:0000313" key="8">
    <source>
        <dbReference type="Proteomes" id="UP000052023"/>
    </source>
</evidence>
<dbReference type="PANTHER" id="PTHR43806">
    <property type="entry name" value="PEPTIDASE S8"/>
    <property type="match status" value="1"/>
</dbReference>
<dbReference type="PROSITE" id="PS00138">
    <property type="entry name" value="SUBTILASE_SER"/>
    <property type="match status" value="1"/>
</dbReference>
<sequence length="650" mass="71848">MTVLIPRTLAEYILLGPTGDRRQLQDSPILGDVWIAYASEAGPQELLITTYKTNTAGLVANWIDDEVDHDRLAHDASGREPRKIAYLQGVIAARLYFDEVLRVIVPTTNWWSSARIQSDMAVYLQPASGSQRINAVLDTVQEMAAHWSDPKTIKRSPGMLTALDRYAALAGIILWAAQTTTIAPDAKQLAAAIKVGKGEIARLLTDLFSEILDRQEQNDANRRKQWKDSLVYQVSLNRRADMAVARSVPSVKADAARLLFTVNCAEIAWAVIDSGIQGDHPCFKDATGKQSRVVASFDFSNFRKIVNLDNLRIFNEDEDPEIQEDKLKQLLPDGHKMPEGQKLKQAGAKLISNLVQLSRDVRAQRPIHWELVEPFIEIKIDTRPSVSDHGTHVAGIIGARAPQKRTKAIAEDDRIDGMCPDIQLYDFRVLSRNSDEKDTEFAIIAALQYIRHLNERHDYISIHGANLSLSIKHDVRNYACGRTPICEECEHLVESGVVVVAAAGNYGFQSFTTTDGAFESYAAFSITDPGNADGVITVGSTHRSLPHTYGVSFFSSRGPTGDGRLKPDLVAPGERIHGPFRDGWGDLDGTSMAAPHVSGAAAMLMARYPEFIKQPRKIKKILCETATDLGRERSFQGSGLLDVLRAFQSI</sequence>
<evidence type="ECO:0000256" key="3">
    <source>
        <dbReference type="ARBA" id="ARBA00022801"/>
    </source>
</evidence>
<dbReference type="InterPro" id="IPR000209">
    <property type="entry name" value="Peptidase_S8/S53_dom"/>
</dbReference>